<protein>
    <submittedName>
        <fullName evidence="3">Tripartite-type tricarboxylate transporter receptor subunit TctC</fullName>
    </submittedName>
</protein>
<dbReference type="PANTHER" id="PTHR42928">
    <property type="entry name" value="TRICARBOXYLATE-BINDING PROTEIN"/>
    <property type="match status" value="1"/>
</dbReference>
<dbReference type="PROSITE" id="PS51318">
    <property type="entry name" value="TAT"/>
    <property type="match status" value="1"/>
</dbReference>
<gene>
    <name evidence="3" type="ORF">HNP48_002503</name>
</gene>
<dbReference type="Proteomes" id="UP000575083">
    <property type="component" value="Unassembled WGS sequence"/>
</dbReference>
<sequence length="335" mass="34416">MTMTTGTTRRHFLGHLGAAAALGGLSPLAAFAQGIEQVKILYGFPAGSSGDSVARRVGEKLAGSAYTRNAGVVENKPGAGGRIALESLRGAAADGSVLTLSPFSCTSIYPHIYSKLSYDPVKDFVPVSIAAIMHHGLAVGPLVPASVKNVKDFLAWAKANPGQANYGSPAAGSTPHFIGALLGINNGVDLKHVPYRGSVPGVTDVVGGQIAAMVTPSGDFIPNHKAGKLRLLATSGKARSPFSPEVATFAEQGFPELTTEEWFGFYAPAKTPAPVVAAANAAINAAIKEKSVIDSLAVVGLIAQGSTAAEMAASQHAEFDRWGPLVKKIGFTAES</sequence>
<dbReference type="PANTHER" id="PTHR42928:SF5">
    <property type="entry name" value="BLR1237 PROTEIN"/>
    <property type="match status" value="1"/>
</dbReference>
<evidence type="ECO:0000256" key="1">
    <source>
        <dbReference type="ARBA" id="ARBA00006987"/>
    </source>
</evidence>
<keyword evidence="2" id="KW-0732">Signal</keyword>
<feature type="signal peptide" evidence="2">
    <location>
        <begin position="1"/>
        <end position="32"/>
    </location>
</feature>
<dbReference type="EMBL" id="JACHLK010000004">
    <property type="protein sequence ID" value="MBB6559831.1"/>
    <property type="molecule type" value="Genomic_DNA"/>
</dbReference>
<evidence type="ECO:0000313" key="4">
    <source>
        <dbReference type="Proteomes" id="UP000575083"/>
    </source>
</evidence>
<keyword evidence="4" id="KW-1185">Reference proteome</keyword>
<keyword evidence="3" id="KW-0675">Receptor</keyword>
<dbReference type="Gene3D" id="3.40.190.10">
    <property type="entry name" value="Periplasmic binding protein-like II"/>
    <property type="match status" value="1"/>
</dbReference>
<dbReference type="InterPro" id="IPR006311">
    <property type="entry name" value="TAT_signal"/>
</dbReference>
<evidence type="ECO:0000313" key="3">
    <source>
        <dbReference type="EMBL" id="MBB6559831.1"/>
    </source>
</evidence>
<comment type="caution">
    <text evidence="3">The sequence shown here is derived from an EMBL/GenBank/DDBJ whole genome shotgun (WGS) entry which is preliminary data.</text>
</comment>
<dbReference type="InterPro" id="IPR042100">
    <property type="entry name" value="Bug_dom1"/>
</dbReference>
<accession>A0A7X0U953</accession>
<name>A0A7X0U953_9BURK</name>
<dbReference type="PIRSF" id="PIRSF017082">
    <property type="entry name" value="YflP"/>
    <property type="match status" value="1"/>
</dbReference>
<dbReference type="SUPFAM" id="SSF53850">
    <property type="entry name" value="Periplasmic binding protein-like II"/>
    <property type="match status" value="1"/>
</dbReference>
<dbReference type="Pfam" id="PF03401">
    <property type="entry name" value="TctC"/>
    <property type="match status" value="1"/>
</dbReference>
<dbReference type="Gene3D" id="3.40.190.150">
    <property type="entry name" value="Bordetella uptake gene, domain 1"/>
    <property type="match status" value="1"/>
</dbReference>
<dbReference type="AlphaFoldDB" id="A0A7X0U953"/>
<dbReference type="NCBIfam" id="TIGR01409">
    <property type="entry name" value="TAT_signal_seq"/>
    <property type="match status" value="1"/>
</dbReference>
<dbReference type="InterPro" id="IPR005064">
    <property type="entry name" value="BUG"/>
</dbReference>
<proteinExistence type="inferred from homology"/>
<dbReference type="InterPro" id="IPR019546">
    <property type="entry name" value="TAT_signal_bac_arc"/>
</dbReference>
<organism evidence="3 4">
    <name type="scientific">Acidovorax soli</name>
    <dbReference type="NCBI Taxonomy" id="592050"/>
    <lineage>
        <taxon>Bacteria</taxon>
        <taxon>Pseudomonadati</taxon>
        <taxon>Pseudomonadota</taxon>
        <taxon>Betaproteobacteria</taxon>
        <taxon>Burkholderiales</taxon>
        <taxon>Comamonadaceae</taxon>
        <taxon>Acidovorax</taxon>
    </lineage>
</organism>
<reference evidence="3 4" key="1">
    <citation type="submission" date="2020-08" db="EMBL/GenBank/DDBJ databases">
        <title>Functional genomics of gut bacteria from endangered species of beetles.</title>
        <authorList>
            <person name="Carlos-Shanley C."/>
        </authorList>
    </citation>
    <scope>NUCLEOTIDE SEQUENCE [LARGE SCALE GENOMIC DNA]</scope>
    <source>
        <strain evidence="3 4">S00198</strain>
    </source>
</reference>
<evidence type="ECO:0000256" key="2">
    <source>
        <dbReference type="SAM" id="SignalP"/>
    </source>
</evidence>
<dbReference type="CDD" id="cd13579">
    <property type="entry name" value="PBP2_Bug_NagM"/>
    <property type="match status" value="1"/>
</dbReference>
<comment type="similarity">
    <text evidence="1">Belongs to the UPF0065 (bug) family.</text>
</comment>
<feature type="chain" id="PRO_5031146163" evidence="2">
    <location>
        <begin position="33"/>
        <end position="335"/>
    </location>
</feature>